<reference evidence="3 4" key="1">
    <citation type="submission" date="2020-04" db="EMBL/GenBank/DDBJ databases">
        <title>Perkinsus olseni comparative genomics.</title>
        <authorList>
            <person name="Bogema D.R."/>
        </authorList>
    </citation>
    <scope>NUCLEOTIDE SEQUENCE [LARGE SCALE GENOMIC DNA]</scope>
    <source>
        <strain evidence="3">00978-12</strain>
    </source>
</reference>
<comment type="caution">
    <text evidence="3">The sequence shown here is derived from an EMBL/GenBank/DDBJ whole genome shotgun (WGS) entry which is preliminary data.</text>
</comment>
<gene>
    <name evidence="3" type="ORF">FOZ60_004838</name>
</gene>
<feature type="region of interest" description="Disordered" evidence="2">
    <location>
        <begin position="1"/>
        <end position="93"/>
    </location>
</feature>
<feature type="compositionally biased region" description="Polar residues" evidence="2">
    <location>
        <begin position="1"/>
        <end position="11"/>
    </location>
</feature>
<dbReference type="Proteomes" id="UP000541610">
    <property type="component" value="Unassembled WGS sequence"/>
</dbReference>
<dbReference type="AlphaFoldDB" id="A0A7J6PHE8"/>
<evidence type="ECO:0000256" key="2">
    <source>
        <dbReference type="SAM" id="MobiDB-lite"/>
    </source>
</evidence>
<evidence type="ECO:0000313" key="3">
    <source>
        <dbReference type="EMBL" id="KAF4695347.1"/>
    </source>
</evidence>
<feature type="region of interest" description="Disordered" evidence="2">
    <location>
        <begin position="106"/>
        <end position="133"/>
    </location>
</feature>
<sequence length="485" mass="53210">MTGPSRPTSLASKGKGSRGSNGRSQPSAASARGVRRGGLATQNPSLKRLALAGSLTRRSNSPFSHARPYSTRSSRSARTCPSPRHPSTDAELEMRSRIESLEEELATMRGSVPTPSRIGPAPGSSRVKVDASPRTPLWSSEEVTVLRKKLEESETRRRELHAEITEIAKSSFGQQAGHSLQRRVAELEEELQRTREELGSEKQRADRMIAELQQRGRGAQESEQRVLLLTEENNRMRAEADTYSAQAMALESRLSFLMPSLTDDDKQQLRQVISGLINNRPAAFATIGSEIPMSSTAGEEGTAGGLTVNSLSRMVDTLRSEKSDLVDEIQSLRKMLQIEAGMSEDMRKLMEANSAESRRRVAELIKERDKWQRLAANRDLQTKQLQKKLVESRKSHIPASISEGRRTAVSVGSDGGFSDLSEIPDLSLNSLDVILSKGTLDEAMIHSMGFPIGRGHSETLMSVVLVSFYDFDLCVSDAAAGLNPK</sequence>
<evidence type="ECO:0000313" key="4">
    <source>
        <dbReference type="Proteomes" id="UP000541610"/>
    </source>
</evidence>
<feature type="compositionally biased region" description="Polar residues" evidence="2">
    <location>
        <begin position="70"/>
        <end position="79"/>
    </location>
</feature>
<keyword evidence="1" id="KW-0175">Coiled coil</keyword>
<proteinExistence type="predicted"/>
<protein>
    <submittedName>
        <fullName evidence="3">Uncharacterized protein</fullName>
    </submittedName>
</protein>
<organism evidence="3 4">
    <name type="scientific">Perkinsus olseni</name>
    <name type="common">Perkinsus atlanticus</name>
    <dbReference type="NCBI Taxonomy" id="32597"/>
    <lineage>
        <taxon>Eukaryota</taxon>
        <taxon>Sar</taxon>
        <taxon>Alveolata</taxon>
        <taxon>Perkinsozoa</taxon>
        <taxon>Perkinsea</taxon>
        <taxon>Perkinsida</taxon>
        <taxon>Perkinsidae</taxon>
        <taxon>Perkinsus</taxon>
    </lineage>
</organism>
<accession>A0A7J6PHE8</accession>
<feature type="coiled-coil region" evidence="1">
    <location>
        <begin position="308"/>
        <end position="367"/>
    </location>
</feature>
<name>A0A7J6PHE8_PEROL</name>
<dbReference type="OrthoDB" id="441106at2759"/>
<feature type="coiled-coil region" evidence="1">
    <location>
        <begin position="143"/>
        <end position="253"/>
    </location>
</feature>
<evidence type="ECO:0000256" key="1">
    <source>
        <dbReference type="SAM" id="Coils"/>
    </source>
</evidence>
<dbReference type="EMBL" id="JABANP010000021">
    <property type="protein sequence ID" value="KAF4695347.1"/>
    <property type="molecule type" value="Genomic_DNA"/>
</dbReference>
<feature type="compositionally biased region" description="Low complexity" evidence="2">
    <location>
        <begin position="12"/>
        <end position="24"/>
    </location>
</feature>